<protein>
    <submittedName>
        <fullName evidence="2">Uncharacterized protein</fullName>
    </submittedName>
</protein>
<keyword evidence="1" id="KW-0472">Membrane</keyword>
<dbReference type="Proteomes" id="UP000734271">
    <property type="component" value="Unassembled WGS sequence"/>
</dbReference>
<evidence type="ECO:0000313" key="2">
    <source>
        <dbReference type="EMBL" id="MBZ2386400.1"/>
    </source>
</evidence>
<evidence type="ECO:0000256" key="1">
    <source>
        <dbReference type="SAM" id="Phobius"/>
    </source>
</evidence>
<name>A0ABS7SXY6_9FIRM</name>
<feature type="transmembrane region" description="Helical" evidence="1">
    <location>
        <begin position="31"/>
        <end position="50"/>
    </location>
</feature>
<dbReference type="EMBL" id="JAIPME010000002">
    <property type="protein sequence ID" value="MBZ2386400.1"/>
    <property type="molecule type" value="Genomic_DNA"/>
</dbReference>
<keyword evidence="3" id="KW-1185">Reference proteome</keyword>
<reference evidence="2 3" key="1">
    <citation type="submission" date="2021-08" db="EMBL/GenBank/DDBJ databases">
        <title>FDA dAtabase for Regulatory Grade micrObial Sequences (FDA-ARGOS): Supporting development and validation of Infectious Disease Dx tests.</title>
        <authorList>
            <person name="Sproer C."/>
            <person name="Gronow S."/>
            <person name="Severitt S."/>
            <person name="Schroder I."/>
            <person name="Tallon L."/>
            <person name="Sadzewicz L."/>
            <person name="Zhao X."/>
            <person name="Boylan J."/>
            <person name="Ott S."/>
            <person name="Bowen H."/>
            <person name="Vavikolanu K."/>
            <person name="Hazen T."/>
            <person name="Aluvathingal J."/>
            <person name="Nadendla S."/>
            <person name="Lowell S."/>
            <person name="Myers T."/>
            <person name="Yan Y."/>
            <person name="Sichtig H."/>
        </authorList>
    </citation>
    <scope>NUCLEOTIDE SEQUENCE [LARGE SCALE GENOMIC DNA]</scope>
    <source>
        <strain evidence="2 3">FDAARGOS_1460</strain>
    </source>
</reference>
<sequence length="59" mass="6376">MGKDKKNHLLIGLSLLILGIVLGRLSNVLDLARGILTGLGLGFLILSTGIEDKCKRKYI</sequence>
<organism evidence="2 3">
    <name type="scientific">Anaerococcus murdochii</name>
    <dbReference type="NCBI Taxonomy" id="411577"/>
    <lineage>
        <taxon>Bacteria</taxon>
        <taxon>Bacillati</taxon>
        <taxon>Bacillota</taxon>
        <taxon>Tissierellia</taxon>
        <taxon>Tissierellales</taxon>
        <taxon>Peptoniphilaceae</taxon>
        <taxon>Anaerococcus</taxon>
    </lineage>
</organism>
<keyword evidence="1" id="KW-0812">Transmembrane</keyword>
<feature type="transmembrane region" description="Helical" evidence="1">
    <location>
        <begin position="7"/>
        <end position="25"/>
    </location>
</feature>
<keyword evidence="1" id="KW-1133">Transmembrane helix</keyword>
<evidence type="ECO:0000313" key="3">
    <source>
        <dbReference type="Proteomes" id="UP000734271"/>
    </source>
</evidence>
<proteinExistence type="predicted"/>
<comment type="caution">
    <text evidence="2">The sequence shown here is derived from an EMBL/GenBank/DDBJ whole genome shotgun (WGS) entry which is preliminary data.</text>
</comment>
<gene>
    <name evidence="2" type="ORF">K8P03_03670</name>
</gene>
<accession>A0ABS7SXY6</accession>
<dbReference type="RefSeq" id="WP_223418375.1">
    <property type="nucleotide sequence ID" value="NZ_JAIPME010000002.1"/>
</dbReference>